<keyword evidence="10" id="KW-1185">Reference proteome</keyword>
<sequence>MLRSTLILIAATTVSALELGCFSDTSETLSSFVNNGSYTFQSTGYCQQVCGTIGHSYYALKGSDCWCGDAIPPISDMVDDSNCNIPCAGYARQNCGGINAFEVYLSGDTTAIESIVSAYSAAATASATVAASDSTAILSTATAASSESFSVSSSAASTTSAAILPTATTTKVSSSAVIIPSATSTSTSVPTGAAVAVNVQIGFGLMAGLMALTSSL</sequence>
<feature type="domain" description="WSC" evidence="8">
    <location>
        <begin position="15"/>
        <end position="107"/>
    </location>
</feature>
<reference evidence="9 10" key="1">
    <citation type="journal article" date="2017" name="Biotechnol. Biofuels">
        <title>Differential beta-glucosidase expression as a function of carbon source availability in Talaromyces amestolkiae: a genomic and proteomic approach.</title>
        <authorList>
            <person name="de Eugenio L.I."/>
            <person name="Mendez-Liter J.A."/>
            <person name="Nieto-Dominguez M."/>
            <person name="Alonso L."/>
            <person name="Gil-Munoz J."/>
            <person name="Barriuso J."/>
            <person name="Prieto A."/>
            <person name="Martinez M.J."/>
        </authorList>
    </citation>
    <scope>NUCLEOTIDE SEQUENCE [LARGE SCALE GENOMIC DNA]</scope>
    <source>
        <strain evidence="9 10">CIB</strain>
    </source>
</reference>
<dbReference type="EMBL" id="MIKG01000021">
    <property type="protein sequence ID" value="RAO72895.1"/>
    <property type="molecule type" value="Genomic_DNA"/>
</dbReference>
<dbReference type="PANTHER" id="PTHR24269:SF16">
    <property type="entry name" value="PROTEIN SLG1"/>
    <property type="match status" value="1"/>
</dbReference>
<organism evidence="9 10">
    <name type="scientific">Talaromyces amestolkiae</name>
    <dbReference type="NCBI Taxonomy" id="1196081"/>
    <lineage>
        <taxon>Eukaryota</taxon>
        <taxon>Fungi</taxon>
        <taxon>Dikarya</taxon>
        <taxon>Ascomycota</taxon>
        <taxon>Pezizomycotina</taxon>
        <taxon>Eurotiomycetes</taxon>
        <taxon>Eurotiomycetidae</taxon>
        <taxon>Eurotiales</taxon>
        <taxon>Trichocomaceae</taxon>
        <taxon>Talaromyces</taxon>
        <taxon>Talaromyces sect. Talaromyces</taxon>
    </lineage>
</organism>
<keyword evidence="4" id="KW-1133">Transmembrane helix</keyword>
<evidence type="ECO:0000259" key="8">
    <source>
        <dbReference type="PROSITE" id="PS51212"/>
    </source>
</evidence>
<keyword evidence="2" id="KW-0812">Transmembrane</keyword>
<evidence type="ECO:0000313" key="10">
    <source>
        <dbReference type="Proteomes" id="UP000249363"/>
    </source>
</evidence>
<feature type="chain" id="PRO_5016785873" description="WSC domain-containing protein" evidence="7">
    <location>
        <begin position="17"/>
        <end position="216"/>
    </location>
</feature>
<dbReference type="InterPro" id="IPR051836">
    <property type="entry name" value="Kremen_rcpt"/>
</dbReference>
<proteinExistence type="predicted"/>
<dbReference type="OrthoDB" id="2019572at2759"/>
<dbReference type="Pfam" id="PF01822">
    <property type="entry name" value="WSC"/>
    <property type="match status" value="1"/>
</dbReference>
<evidence type="ECO:0000313" key="9">
    <source>
        <dbReference type="EMBL" id="RAO72895.1"/>
    </source>
</evidence>
<dbReference type="GO" id="GO:0005886">
    <property type="term" value="C:plasma membrane"/>
    <property type="evidence" value="ECO:0007669"/>
    <property type="project" value="TreeGrafter"/>
</dbReference>
<evidence type="ECO:0000256" key="2">
    <source>
        <dbReference type="ARBA" id="ARBA00022692"/>
    </source>
</evidence>
<keyword evidence="5" id="KW-0472">Membrane</keyword>
<comment type="subcellular location">
    <subcellularLocation>
        <location evidence="1">Membrane</location>
        <topology evidence="1">Single-pass membrane protein</topology>
    </subcellularLocation>
</comment>
<dbReference type="SMART" id="SM00321">
    <property type="entry name" value="WSC"/>
    <property type="match status" value="1"/>
</dbReference>
<evidence type="ECO:0000256" key="5">
    <source>
        <dbReference type="ARBA" id="ARBA00023136"/>
    </source>
</evidence>
<comment type="caution">
    <text evidence="9">The sequence shown here is derived from an EMBL/GenBank/DDBJ whole genome shotgun (WGS) entry which is preliminary data.</text>
</comment>
<dbReference type="RefSeq" id="XP_040737409.1">
    <property type="nucleotide sequence ID" value="XM_040881764.1"/>
</dbReference>
<evidence type="ECO:0000256" key="1">
    <source>
        <dbReference type="ARBA" id="ARBA00004167"/>
    </source>
</evidence>
<gene>
    <name evidence="9" type="ORF">BHQ10_008907</name>
</gene>
<dbReference type="PROSITE" id="PS51212">
    <property type="entry name" value="WSC"/>
    <property type="match status" value="1"/>
</dbReference>
<dbReference type="InterPro" id="IPR002889">
    <property type="entry name" value="WSC_carb-bd"/>
</dbReference>
<evidence type="ECO:0000256" key="6">
    <source>
        <dbReference type="ARBA" id="ARBA00023180"/>
    </source>
</evidence>
<dbReference type="PANTHER" id="PTHR24269">
    <property type="entry name" value="KREMEN PROTEIN"/>
    <property type="match status" value="1"/>
</dbReference>
<protein>
    <recommendedName>
        <fullName evidence="8">WSC domain-containing protein</fullName>
    </recommendedName>
</protein>
<evidence type="ECO:0000256" key="4">
    <source>
        <dbReference type="ARBA" id="ARBA00022989"/>
    </source>
</evidence>
<evidence type="ECO:0000256" key="7">
    <source>
        <dbReference type="SAM" id="SignalP"/>
    </source>
</evidence>
<keyword evidence="3 7" id="KW-0732">Signal</keyword>
<name>A0A364LAN8_TALAM</name>
<feature type="signal peptide" evidence="7">
    <location>
        <begin position="1"/>
        <end position="16"/>
    </location>
</feature>
<dbReference type="GeneID" id="63798121"/>
<evidence type="ECO:0000256" key="3">
    <source>
        <dbReference type="ARBA" id="ARBA00022729"/>
    </source>
</evidence>
<dbReference type="STRING" id="1196081.A0A364LAN8"/>
<dbReference type="AlphaFoldDB" id="A0A364LAN8"/>
<keyword evidence="6" id="KW-0325">Glycoprotein</keyword>
<accession>A0A364LAN8</accession>
<dbReference type="Proteomes" id="UP000249363">
    <property type="component" value="Unassembled WGS sequence"/>
</dbReference>